<evidence type="ECO:0000256" key="1">
    <source>
        <dbReference type="ARBA" id="ARBA00004651"/>
    </source>
</evidence>
<keyword evidence="4 7" id="KW-0812">Transmembrane</keyword>
<organism evidence="9 10">
    <name type="scientific">Candidatus Jeotgalibaca merdavium</name>
    <dbReference type="NCBI Taxonomy" id="2838627"/>
    <lineage>
        <taxon>Bacteria</taxon>
        <taxon>Bacillati</taxon>
        <taxon>Bacillota</taxon>
        <taxon>Bacilli</taxon>
        <taxon>Lactobacillales</taxon>
        <taxon>Carnobacteriaceae</taxon>
        <taxon>Jeotgalibaca</taxon>
    </lineage>
</organism>
<dbReference type="PROSITE" id="PS50928">
    <property type="entry name" value="ABC_TM1"/>
    <property type="match status" value="1"/>
</dbReference>
<dbReference type="PANTHER" id="PTHR30465">
    <property type="entry name" value="INNER MEMBRANE ABC TRANSPORTER"/>
    <property type="match status" value="1"/>
</dbReference>
<dbReference type="EMBL" id="DWYW01000002">
    <property type="protein sequence ID" value="HJA89183.1"/>
    <property type="molecule type" value="Genomic_DNA"/>
</dbReference>
<dbReference type="Gene3D" id="1.10.3720.10">
    <property type="entry name" value="MetI-like"/>
    <property type="match status" value="1"/>
</dbReference>
<evidence type="ECO:0000256" key="7">
    <source>
        <dbReference type="RuleBase" id="RU363032"/>
    </source>
</evidence>
<comment type="similarity">
    <text evidence="7">Belongs to the binding-protein-dependent transport system permease family.</text>
</comment>
<keyword evidence="2 7" id="KW-0813">Transport</keyword>
<feature type="transmembrane region" description="Helical" evidence="7">
    <location>
        <begin position="174"/>
        <end position="194"/>
    </location>
</feature>
<keyword evidence="5 7" id="KW-1133">Transmembrane helix</keyword>
<feature type="domain" description="ABC transmembrane type-1" evidence="8">
    <location>
        <begin position="260"/>
        <end position="462"/>
    </location>
</feature>
<dbReference type="InterPro" id="IPR035906">
    <property type="entry name" value="MetI-like_sf"/>
</dbReference>
<feature type="transmembrane region" description="Helical" evidence="7">
    <location>
        <begin position="266"/>
        <end position="287"/>
    </location>
</feature>
<evidence type="ECO:0000256" key="6">
    <source>
        <dbReference type="ARBA" id="ARBA00023136"/>
    </source>
</evidence>
<dbReference type="InterPro" id="IPR000515">
    <property type="entry name" value="MetI-like"/>
</dbReference>
<reference evidence="9" key="1">
    <citation type="journal article" date="2021" name="PeerJ">
        <title>Extensive microbial diversity within the chicken gut microbiome revealed by metagenomics and culture.</title>
        <authorList>
            <person name="Gilroy R."/>
            <person name="Ravi A."/>
            <person name="Getino M."/>
            <person name="Pursley I."/>
            <person name="Horton D.L."/>
            <person name="Alikhan N.F."/>
            <person name="Baker D."/>
            <person name="Gharbi K."/>
            <person name="Hall N."/>
            <person name="Watson M."/>
            <person name="Adriaenssens E.M."/>
            <person name="Foster-Nyarko E."/>
            <person name="Jarju S."/>
            <person name="Secka A."/>
            <person name="Antonio M."/>
            <person name="Oren A."/>
            <person name="Chaudhuri R.R."/>
            <person name="La Ragione R."/>
            <person name="Hildebrand F."/>
            <person name="Pallen M.J."/>
        </authorList>
    </citation>
    <scope>NUCLEOTIDE SEQUENCE</scope>
    <source>
        <strain evidence="9">CHK171-505</strain>
    </source>
</reference>
<comment type="caution">
    <text evidence="9">The sequence shown here is derived from an EMBL/GenBank/DDBJ whole genome shotgun (WGS) entry which is preliminary data.</text>
</comment>
<feature type="transmembrane region" description="Helical" evidence="7">
    <location>
        <begin position="443"/>
        <end position="465"/>
    </location>
</feature>
<dbReference type="PANTHER" id="PTHR30465:SF0">
    <property type="entry name" value="OLIGOPEPTIDE TRANSPORT SYSTEM PERMEASE PROTEIN APPB"/>
    <property type="match status" value="1"/>
</dbReference>
<feature type="transmembrane region" description="Helical" evidence="7">
    <location>
        <begin position="28"/>
        <end position="47"/>
    </location>
</feature>
<dbReference type="SUPFAM" id="SSF161098">
    <property type="entry name" value="MetI-like"/>
    <property type="match status" value="1"/>
</dbReference>
<gene>
    <name evidence="9" type="ORF">H9948_00135</name>
</gene>
<keyword evidence="6 7" id="KW-0472">Membrane</keyword>
<dbReference type="CDD" id="cd06261">
    <property type="entry name" value="TM_PBP2"/>
    <property type="match status" value="1"/>
</dbReference>
<evidence type="ECO:0000313" key="9">
    <source>
        <dbReference type="EMBL" id="HJA89183.1"/>
    </source>
</evidence>
<dbReference type="GO" id="GO:0005886">
    <property type="term" value="C:plasma membrane"/>
    <property type="evidence" value="ECO:0007669"/>
    <property type="project" value="UniProtKB-SubCell"/>
</dbReference>
<dbReference type="Pfam" id="PF00528">
    <property type="entry name" value="BPD_transp_1"/>
    <property type="match status" value="1"/>
</dbReference>
<dbReference type="Pfam" id="PF19300">
    <property type="entry name" value="BPD_transp_1_N"/>
    <property type="match status" value="1"/>
</dbReference>
<proteinExistence type="inferred from homology"/>
<feature type="transmembrane region" description="Helical" evidence="7">
    <location>
        <begin position="138"/>
        <end position="162"/>
    </location>
</feature>
<feature type="transmembrane region" description="Helical" evidence="7">
    <location>
        <begin position="299"/>
        <end position="324"/>
    </location>
</feature>
<name>A0A9D2HZT4_9LACT</name>
<feature type="transmembrane region" description="Helical" evidence="7">
    <location>
        <begin position="384"/>
        <end position="405"/>
    </location>
</feature>
<evidence type="ECO:0000256" key="4">
    <source>
        <dbReference type="ARBA" id="ARBA00022692"/>
    </source>
</evidence>
<dbReference type="InterPro" id="IPR045621">
    <property type="entry name" value="BPD_transp_1_N"/>
</dbReference>
<feature type="transmembrane region" description="Helical" evidence="7">
    <location>
        <begin position="336"/>
        <end position="355"/>
    </location>
</feature>
<comment type="subcellular location">
    <subcellularLocation>
        <location evidence="1 7">Cell membrane</location>
        <topology evidence="1 7">Multi-pass membrane protein</topology>
    </subcellularLocation>
</comment>
<evidence type="ECO:0000259" key="8">
    <source>
        <dbReference type="PROSITE" id="PS50928"/>
    </source>
</evidence>
<evidence type="ECO:0000256" key="3">
    <source>
        <dbReference type="ARBA" id="ARBA00022475"/>
    </source>
</evidence>
<protein>
    <submittedName>
        <fullName evidence="9">ABC transporter permease</fullName>
    </submittedName>
</protein>
<sequence length="480" mass="54141">MEAVGKSKWLDNLQYLYTRAYQKQSWKIALVISGLFFHLIVWITFLLSKKTKHHLSSADIDEAFESSGRKQDLKEKIQQQELKKNRYLSIEKTPIQIEKDVEGRFQLELKNEKEKWKTAYYEDKQVEEYSYLKATLDAFAYTPLFILSIILAWPMYLFLGIVSKPTLYYLAARLVMMLFVIVGVTVIVFTLLYFSPSDPATNILGNQATPDQIENFRNMHGLNDSYWSQLSRTIKGVFTFDLGNAYQGNERVVTSLLRRFPVTLELTLFALSLSVIVALPAGVYAAVKANSTFDHLFMFIALIGISIPSFWQGLIFILTFSINLGWLPATYNVNNMASLIMPAVVLGTGLMASVARMTRSSTLEVINEDYILTARAKGLSRSRIILRHAVPNALIPIVTVIGLQFGGMLGGSSVTEKVFNINGVGSYIVDKQFIPDIPSVMGGVIYIAIILSIVNMFVDMLYSFLDPRIRSNIQNGQYGK</sequence>
<accession>A0A9D2HZT4</accession>
<dbReference type="AlphaFoldDB" id="A0A9D2HZT4"/>
<evidence type="ECO:0000313" key="10">
    <source>
        <dbReference type="Proteomes" id="UP000886856"/>
    </source>
</evidence>
<dbReference type="Proteomes" id="UP000886856">
    <property type="component" value="Unassembled WGS sequence"/>
</dbReference>
<evidence type="ECO:0000256" key="5">
    <source>
        <dbReference type="ARBA" id="ARBA00022989"/>
    </source>
</evidence>
<dbReference type="GO" id="GO:0055085">
    <property type="term" value="P:transmembrane transport"/>
    <property type="evidence" value="ECO:0007669"/>
    <property type="project" value="InterPro"/>
</dbReference>
<keyword evidence="3" id="KW-1003">Cell membrane</keyword>
<evidence type="ECO:0000256" key="2">
    <source>
        <dbReference type="ARBA" id="ARBA00022448"/>
    </source>
</evidence>
<reference evidence="9" key="2">
    <citation type="submission" date="2021-04" db="EMBL/GenBank/DDBJ databases">
        <authorList>
            <person name="Gilroy R."/>
        </authorList>
    </citation>
    <scope>NUCLEOTIDE SEQUENCE</scope>
    <source>
        <strain evidence="9">CHK171-505</strain>
    </source>
</reference>